<name>Q5ATA8_EMENI</name>
<dbReference type="OrthoDB" id="19657at2759"/>
<evidence type="ECO:0000256" key="1">
    <source>
        <dbReference type="ARBA" id="ARBA00022729"/>
    </source>
</evidence>
<evidence type="ECO:0000256" key="2">
    <source>
        <dbReference type="SAM" id="SignalP"/>
    </source>
</evidence>
<organism evidence="3 4">
    <name type="scientific">Emericella nidulans (strain FGSC A4 / ATCC 38163 / CBS 112.46 / NRRL 194 / M139)</name>
    <name type="common">Aspergillus nidulans</name>
    <dbReference type="NCBI Taxonomy" id="227321"/>
    <lineage>
        <taxon>Eukaryota</taxon>
        <taxon>Fungi</taxon>
        <taxon>Dikarya</taxon>
        <taxon>Ascomycota</taxon>
        <taxon>Pezizomycotina</taxon>
        <taxon>Eurotiomycetes</taxon>
        <taxon>Eurotiomycetidae</taxon>
        <taxon>Eurotiales</taxon>
        <taxon>Aspergillaceae</taxon>
        <taxon>Aspergillus</taxon>
        <taxon>Aspergillus subgen. Nidulantes</taxon>
    </lineage>
</organism>
<dbReference type="CDD" id="cd08983">
    <property type="entry name" value="GH43_Bt3655-like"/>
    <property type="match status" value="1"/>
</dbReference>
<dbReference type="HOGENOM" id="CLU_010779_0_0_1"/>
<dbReference type="AlphaFoldDB" id="Q5ATA8"/>
<evidence type="ECO:0008006" key="5">
    <source>
        <dbReference type="Google" id="ProtNLM"/>
    </source>
</evidence>
<keyword evidence="1 2" id="KW-0732">Signal</keyword>
<reference evidence="4" key="2">
    <citation type="journal article" date="2009" name="Fungal Genet. Biol.">
        <title>The 2008 update of the Aspergillus nidulans genome annotation: a community effort.</title>
        <authorList>
            <person name="Wortman J.R."/>
            <person name="Gilsenan J.M."/>
            <person name="Joardar V."/>
            <person name="Deegan J."/>
            <person name="Clutterbuck J."/>
            <person name="Andersen M.R."/>
            <person name="Archer D."/>
            <person name="Bencina M."/>
            <person name="Braus G."/>
            <person name="Coutinho P."/>
            <person name="von Dohren H."/>
            <person name="Doonan J."/>
            <person name="Driessen A.J."/>
            <person name="Durek P."/>
            <person name="Espeso E."/>
            <person name="Fekete E."/>
            <person name="Flipphi M."/>
            <person name="Estrada C.G."/>
            <person name="Geysens S."/>
            <person name="Goldman G."/>
            <person name="de Groot P.W."/>
            <person name="Hansen K."/>
            <person name="Harris S.D."/>
            <person name="Heinekamp T."/>
            <person name="Helmstaedt K."/>
            <person name="Henrissat B."/>
            <person name="Hofmann G."/>
            <person name="Homan T."/>
            <person name="Horio T."/>
            <person name="Horiuchi H."/>
            <person name="James S."/>
            <person name="Jones M."/>
            <person name="Karaffa L."/>
            <person name="Karanyi Z."/>
            <person name="Kato M."/>
            <person name="Keller N."/>
            <person name="Kelly D.E."/>
            <person name="Kiel J.A."/>
            <person name="Kim J.M."/>
            <person name="van der Klei I.J."/>
            <person name="Klis F.M."/>
            <person name="Kovalchuk A."/>
            <person name="Krasevec N."/>
            <person name="Kubicek C.P."/>
            <person name="Liu B."/>
            <person name="Maccabe A."/>
            <person name="Meyer V."/>
            <person name="Mirabito P."/>
            <person name="Miskei M."/>
            <person name="Mos M."/>
            <person name="Mullins J."/>
            <person name="Nelson D.R."/>
            <person name="Nielsen J."/>
            <person name="Oakley B.R."/>
            <person name="Osmani S.A."/>
            <person name="Pakula T."/>
            <person name="Paszewski A."/>
            <person name="Paulsen I."/>
            <person name="Pilsyk S."/>
            <person name="Pocsi I."/>
            <person name="Punt P.J."/>
            <person name="Ram A.F."/>
            <person name="Ren Q."/>
            <person name="Robellet X."/>
            <person name="Robson G."/>
            <person name="Seiboth B."/>
            <person name="van Solingen P."/>
            <person name="Specht T."/>
            <person name="Sun J."/>
            <person name="Taheri-Talesh N."/>
            <person name="Takeshita N."/>
            <person name="Ussery D."/>
            <person name="vanKuyk P.A."/>
            <person name="Visser H."/>
            <person name="van de Vondervoort P.J."/>
            <person name="de Vries R.P."/>
            <person name="Walton J."/>
            <person name="Xiang X."/>
            <person name="Xiong Y."/>
            <person name="Zeng A.P."/>
            <person name="Brandt B.W."/>
            <person name="Cornell M.J."/>
            <person name="van den Hondel C.A."/>
            <person name="Visser J."/>
            <person name="Oliver S.G."/>
            <person name="Turner G."/>
        </authorList>
    </citation>
    <scope>GENOME REANNOTATION</scope>
    <source>
        <strain evidence="4">FGSC A4 / ATCC 38163 / CBS 112.46 / NRRL 194 / M139</strain>
    </source>
</reference>
<accession>C8VEI4</accession>
<dbReference type="Gene3D" id="2.115.10.20">
    <property type="entry name" value="Glycosyl hydrolase domain, family 43"/>
    <property type="match status" value="1"/>
</dbReference>
<dbReference type="PANTHER" id="PTHR43301">
    <property type="entry name" value="ARABINAN ENDO-1,5-ALPHA-L-ARABINOSIDASE"/>
    <property type="match status" value="1"/>
</dbReference>
<dbReference type="RefSeq" id="XP_681741.1">
    <property type="nucleotide sequence ID" value="XM_676649.1"/>
</dbReference>
<dbReference type="GeneID" id="2868691"/>
<gene>
    <name evidence="3" type="ORF">ANIA_08472</name>
</gene>
<evidence type="ECO:0000313" key="4">
    <source>
        <dbReference type="Proteomes" id="UP000000560"/>
    </source>
</evidence>
<protein>
    <recommendedName>
        <fullName evidence="5">Arabinosidase</fullName>
    </recommendedName>
</protein>
<dbReference type="Proteomes" id="UP000000560">
    <property type="component" value="Chromosome V"/>
</dbReference>
<keyword evidence="4" id="KW-1185">Reference proteome</keyword>
<dbReference type="SUPFAM" id="SSF75005">
    <property type="entry name" value="Arabinanase/levansucrase/invertase"/>
    <property type="match status" value="1"/>
</dbReference>
<reference evidence="4" key="1">
    <citation type="journal article" date="2005" name="Nature">
        <title>Sequencing of Aspergillus nidulans and comparative analysis with A. fumigatus and A. oryzae.</title>
        <authorList>
            <person name="Galagan J.E."/>
            <person name="Calvo S.E."/>
            <person name="Cuomo C."/>
            <person name="Ma L.J."/>
            <person name="Wortman J.R."/>
            <person name="Batzoglou S."/>
            <person name="Lee S.I."/>
            <person name="Basturkmen M."/>
            <person name="Spevak C.C."/>
            <person name="Clutterbuck J."/>
            <person name="Kapitonov V."/>
            <person name="Jurka J."/>
            <person name="Scazzocchio C."/>
            <person name="Farman M."/>
            <person name="Butler J."/>
            <person name="Purcell S."/>
            <person name="Harris S."/>
            <person name="Braus G.H."/>
            <person name="Draht O."/>
            <person name="Busch S."/>
            <person name="D'Enfert C."/>
            <person name="Bouchier C."/>
            <person name="Goldman G.H."/>
            <person name="Bell-Pedersen D."/>
            <person name="Griffiths-Jones S."/>
            <person name="Doonan J.H."/>
            <person name="Yu J."/>
            <person name="Vienken K."/>
            <person name="Pain A."/>
            <person name="Freitag M."/>
            <person name="Selker E.U."/>
            <person name="Archer D.B."/>
            <person name="Penalva M.A."/>
            <person name="Oakley B.R."/>
            <person name="Momany M."/>
            <person name="Tanaka T."/>
            <person name="Kumagai T."/>
            <person name="Asai K."/>
            <person name="Machida M."/>
            <person name="Nierman W.C."/>
            <person name="Denning D.W."/>
            <person name="Caddick M."/>
            <person name="Hynes M."/>
            <person name="Paoletti M."/>
            <person name="Fischer R."/>
            <person name="Miller B."/>
            <person name="Dyer P."/>
            <person name="Sachs M.S."/>
            <person name="Osmani S.A."/>
            <person name="Birren B.W."/>
        </authorList>
    </citation>
    <scope>NUCLEOTIDE SEQUENCE [LARGE SCALE GENOMIC DNA]</scope>
    <source>
        <strain evidence="4">FGSC A4 / ATCC 38163 / CBS 112.46 / NRRL 194 / M139</strain>
    </source>
</reference>
<dbReference type="PANTHER" id="PTHR43301:SF8">
    <property type="entry name" value="ARABINOSIDASE-RELATED"/>
    <property type="match status" value="1"/>
</dbReference>
<feature type="chain" id="PRO_5030175717" description="Arabinosidase" evidence="2">
    <location>
        <begin position="20"/>
        <end position="346"/>
    </location>
</feature>
<dbReference type="InterPro" id="IPR050727">
    <property type="entry name" value="GH43_arabinanases"/>
</dbReference>
<feature type="signal peptide" evidence="2">
    <location>
        <begin position="1"/>
        <end position="19"/>
    </location>
</feature>
<dbReference type="InParanoid" id="Q5ATA8"/>
<dbReference type="CAZy" id="GH43">
    <property type="family name" value="Glycoside Hydrolase Family 43"/>
</dbReference>
<dbReference type="STRING" id="227321.Q5ATA8"/>
<accession>Q5ATA8</accession>
<dbReference type="InterPro" id="IPR023296">
    <property type="entry name" value="Glyco_hydro_beta-prop_sf"/>
</dbReference>
<proteinExistence type="predicted"/>
<dbReference type="eggNOG" id="ENOG502SJRA">
    <property type="taxonomic scope" value="Eukaryota"/>
</dbReference>
<dbReference type="KEGG" id="ani:ANIA_08472"/>
<sequence>MRFQSSLLALASLLPQGLAATLPIPRQNQPGQYAGYLLSTFTDANPSVFWYLSSAEDPLAFKPLNGGNPVLQATVGTRAVRDIFLTASEERNEYFIIATDLDINADGFSWDEATRRGSRGLTIWRSDNLVDWDDATLEICRIESPEAGMAWAPSVVYNATESEYYLFWASRLYAEDDADHTDTASLDRIRYATTPDFSTGSFSEPADYVALDAENIPLIDQEFLYLGNEGHYARFLKDENVLHVYQETTTGGLFGEWTRTQPEGEYIRTSVYEGPAAFPDVNVEGRYYLLMDNYEEYVPFVTENVLSGEWEELSFDETGLPRGLKHGNVFLLTESEYQAVVERYGV</sequence>
<evidence type="ECO:0000313" key="3">
    <source>
        <dbReference type="EMBL" id="CBF80621.1"/>
    </source>
</evidence>
<dbReference type="OMA" id="YYLFWAS"/>
<dbReference type="EMBL" id="BN001305">
    <property type="protein sequence ID" value="CBF80621.1"/>
    <property type="molecule type" value="Genomic_DNA"/>
</dbReference>